<evidence type="ECO:0000313" key="2">
    <source>
        <dbReference type="Proteomes" id="UP000593561"/>
    </source>
</evidence>
<proteinExistence type="predicted"/>
<sequence length="54" mass="6050">DQGIDRSPRTKLPSLLECVLPIEVWVVSVEPKVVSVELPILSVEFCSFFKVFSS</sequence>
<evidence type="ECO:0000313" key="1">
    <source>
        <dbReference type="EMBL" id="MBA0618571.1"/>
    </source>
</evidence>
<dbReference type="Proteomes" id="UP000593561">
    <property type="component" value="Unassembled WGS sequence"/>
</dbReference>
<dbReference type="AlphaFoldDB" id="A0A7J8RXJ3"/>
<organism evidence="1 2">
    <name type="scientific">Gossypium davidsonii</name>
    <name type="common">Davidson's cotton</name>
    <name type="synonym">Gossypium klotzschianum subsp. davidsonii</name>
    <dbReference type="NCBI Taxonomy" id="34287"/>
    <lineage>
        <taxon>Eukaryota</taxon>
        <taxon>Viridiplantae</taxon>
        <taxon>Streptophyta</taxon>
        <taxon>Embryophyta</taxon>
        <taxon>Tracheophyta</taxon>
        <taxon>Spermatophyta</taxon>
        <taxon>Magnoliopsida</taxon>
        <taxon>eudicotyledons</taxon>
        <taxon>Gunneridae</taxon>
        <taxon>Pentapetalae</taxon>
        <taxon>rosids</taxon>
        <taxon>malvids</taxon>
        <taxon>Malvales</taxon>
        <taxon>Malvaceae</taxon>
        <taxon>Malvoideae</taxon>
        <taxon>Gossypium</taxon>
    </lineage>
</organism>
<protein>
    <submittedName>
        <fullName evidence="1">Uncharacterized protein</fullName>
    </submittedName>
</protein>
<feature type="non-terminal residue" evidence="1">
    <location>
        <position position="1"/>
    </location>
</feature>
<gene>
    <name evidence="1" type="ORF">Godav_027891</name>
</gene>
<keyword evidence="2" id="KW-1185">Reference proteome</keyword>
<dbReference type="EMBL" id="JABFAC010000007">
    <property type="protein sequence ID" value="MBA0618571.1"/>
    <property type="molecule type" value="Genomic_DNA"/>
</dbReference>
<name>A0A7J8RXJ3_GOSDV</name>
<reference evidence="1 2" key="1">
    <citation type="journal article" date="2019" name="Genome Biol. Evol.">
        <title>Insights into the evolution of the New World diploid cottons (Gossypium, subgenus Houzingenia) based on genome sequencing.</title>
        <authorList>
            <person name="Grover C.E."/>
            <person name="Arick M.A. 2nd"/>
            <person name="Thrash A."/>
            <person name="Conover J.L."/>
            <person name="Sanders W.S."/>
            <person name="Peterson D.G."/>
            <person name="Frelichowski J.E."/>
            <person name="Scheffler J.A."/>
            <person name="Scheffler B.E."/>
            <person name="Wendel J.F."/>
        </authorList>
    </citation>
    <scope>NUCLEOTIDE SEQUENCE [LARGE SCALE GENOMIC DNA]</scope>
    <source>
        <strain evidence="1">27</strain>
        <tissue evidence="1">Leaf</tissue>
    </source>
</reference>
<comment type="caution">
    <text evidence="1">The sequence shown here is derived from an EMBL/GenBank/DDBJ whole genome shotgun (WGS) entry which is preliminary data.</text>
</comment>
<accession>A0A7J8RXJ3</accession>